<dbReference type="EMBL" id="HACG01033035">
    <property type="protein sequence ID" value="CEK79900.1"/>
    <property type="molecule type" value="Transcribed_RNA"/>
</dbReference>
<name>A0A0B7AIZ7_9EUPU</name>
<accession>A0A0B7AIZ7</accession>
<evidence type="ECO:0000313" key="2">
    <source>
        <dbReference type="EMBL" id="CEK79901.1"/>
    </source>
</evidence>
<reference evidence="1" key="1">
    <citation type="submission" date="2014-12" db="EMBL/GenBank/DDBJ databases">
        <title>Insight into the proteome of Arion vulgaris.</title>
        <authorList>
            <person name="Aradska J."/>
            <person name="Bulat T."/>
            <person name="Smidak R."/>
            <person name="Sarate P."/>
            <person name="Gangsoo J."/>
            <person name="Sialana F."/>
            <person name="Bilban M."/>
            <person name="Lubec G."/>
        </authorList>
    </citation>
    <scope>NUCLEOTIDE SEQUENCE</scope>
    <source>
        <tissue evidence="1">Skin</tissue>
    </source>
</reference>
<organism evidence="1">
    <name type="scientific">Arion vulgaris</name>
    <dbReference type="NCBI Taxonomy" id="1028688"/>
    <lineage>
        <taxon>Eukaryota</taxon>
        <taxon>Metazoa</taxon>
        <taxon>Spiralia</taxon>
        <taxon>Lophotrochozoa</taxon>
        <taxon>Mollusca</taxon>
        <taxon>Gastropoda</taxon>
        <taxon>Heterobranchia</taxon>
        <taxon>Euthyneura</taxon>
        <taxon>Panpulmonata</taxon>
        <taxon>Eupulmonata</taxon>
        <taxon>Stylommatophora</taxon>
        <taxon>Helicina</taxon>
        <taxon>Arionoidea</taxon>
        <taxon>Arionidae</taxon>
        <taxon>Arion</taxon>
    </lineage>
</organism>
<sequence>MELRKKHMGSDHHDMATTTTTKATITSNISTVTCRIKSHRKVSHNVYQIEKSDR</sequence>
<dbReference type="EMBL" id="HACG01033036">
    <property type="protein sequence ID" value="CEK79901.1"/>
    <property type="molecule type" value="Transcribed_RNA"/>
</dbReference>
<protein>
    <submittedName>
        <fullName evidence="1">Uncharacterized protein</fullName>
    </submittedName>
</protein>
<proteinExistence type="predicted"/>
<gene>
    <name evidence="1" type="primary">ORF118072</name>
    <name evidence="2" type="synonym">ORF118081</name>
</gene>
<dbReference type="AlphaFoldDB" id="A0A0B7AIZ7"/>
<evidence type="ECO:0000313" key="1">
    <source>
        <dbReference type="EMBL" id="CEK79900.1"/>
    </source>
</evidence>